<feature type="transmembrane region" description="Helical" evidence="7">
    <location>
        <begin position="77"/>
        <end position="96"/>
    </location>
</feature>
<dbReference type="Pfam" id="PF07681">
    <property type="entry name" value="DoxX"/>
    <property type="match status" value="1"/>
</dbReference>
<feature type="transmembrane region" description="Helical" evidence="7">
    <location>
        <begin position="50"/>
        <end position="70"/>
    </location>
</feature>
<feature type="transmembrane region" description="Helical" evidence="7">
    <location>
        <begin position="7"/>
        <end position="25"/>
    </location>
</feature>
<keyword evidence="9" id="KW-1185">Reference proteome</keyword>
<evidence type="ECO:0000256" key="6">
    <source>
        <dbReference type="ARBA" id="ARBA00023136"/>
    </source>
</evidence>
<organism evidence="8 9">
    <name type="scientific">Crossiella cryophila</name>
    <dbReference type="NCBI Taxonomy" id="43355"/>
    <lineage>
        <taxon>Bacteria</taxon>
        <taxon>Bacillati</taxon>
        <taxon>Actinomycetota</taxon>
        <taxon>Actinomycetes</taxon>
        <taxon>Pseudonocardiales</taxon>
        <taxon>Pseudonocardiaceae</taxon>
        <taxon>Crossiella</taxon>
    </lineage>
</organism>
<dbReference type="PANTHER" id="PTHR33452:SF1">
    <property type="entry name" value="INNER MEMBRANE PROTEIN YPHA-RELATED"/>
    <property type="match status" value="1"/>
</dbReference>
<proteinExistence type="inferred from homology"/>
<evidence type="ECO:0000256" key="2">
    <source>
        <dbReference type="ARBA" id="ARBA00006679"/>
    </source>
</evidence>
<keyword evidence="5 7" id="KW-1133">Transmembrane helix</keyword>
<comment type="caution">
    <text evidence="8">The sequence shown here is derived from an EMBL/GenBank/DDBJ whole genome shotgun (WGS) entry which is preliminary data.</text>
</comment>
<name>A0A7W7C7A4_9PSEU</name>
<evidence type="ECO:0000313" key="9">
    <source>
        <dbReference type="Proteomes" id="UP000533598"/>
    </source>
</evidence>
<dbReference type="PANTHER" id="PTHR33452">
    <property type="entry name" value="OXIDOREDUCTASE CATD-RELATED"/>
    <property type="match status" value="1"/>
</dbReference>
<dbReference type="InterPro" id="IPR051907">
    <property type="entry name" value="DoxX-like_oxidoreductase"/>
</dbReference>
<dbReference type="AlphaFoldDB" id="A0A7W7C7A4"/>
<accession>A0A7W7C7A4</accession>
<dbReference type="Proteomes" id="UP000533598">
    <property type="component" value="Unassembled WGS sequence"/>
</dbReference>
<evidence type="ECO:0000256" key="3">
    <source>
        <dbReference type="ARBA" id="ARBA00022475"/>
    </source>
</evidence>
<dbReference type="InterPro" id="IPR032808">
    <property type="entry name" value="DoxX"/>
</dbReference>
<dbReference type="RefSeq" id="WP_185001711.1">
    <property type="nucleotide sequence ID" value="NZ_BAAAUI010000022.1"/>
</dbReference>
<evidence type="ECO:0000256" key="4">
    <source>
        <dbReference type="ARBA" id="ARBA00022692"/>
    </source>
</evidence>
<evidence type="ECO:0000256" key="1">
    <source>
        <dbReference type="ARBA" id="ARBA00004651"/>
    </source>
</evidence>
<gene>
    <name evidence="8" type="ORF">HNR67_001913</name>
</gene>
<dbReference type="GO" id="GO:0005886">
    <property type="term" value="C:plasma membrane"/>
    <property type="evidence" value="ECO:0007669"/>
    <property type="project" value="UniProtKB-SubCell"/>
</dbReference>
<evidence type="ECO:0000256" key="5">
    <source>
        <dbReference type="ARBA" id="ARBA00022989"/>
    </source>
</evidence>
<reference evidence="8 9" key="1">
    <citation type="submission" date="2020-08" db="EMBL/GenBank/DDBJ databases">
        <title>Sequencing the genomes of 1000 actinobacteria strains.</title>
        <authorList>
            <person name="Klenk H.-P."/>
        </authorList>
    </citation>
    <scope>NUCLEOTIDE SEQUENCE [LARGE SCALE GENOMIC DNA]</scope>
    <source>
        <strain evidence="8 9">DSM 44230</strain>
    </source>
</reference>
<evidence type="ECO:0000313" key="8">
    <source>
        <dbReference type="EMBL" id="MBB4675795.1"/>
    </source>
</evidence>
<evidence type="ECO:0000256" key="7">
    <source>
        <dbReference type="SAM" id="Phobius"/>
    </source>
</evidence>
<dbReference type="EMBL" id="JACHMH010000001">
    <property type="protein sequence ID" value="MBB4675795.1"/>
    <property type="molecule type" value="Genomic_DNA"/>
</dbReference>
<keyword evidence="3" id="KW-1003">Cell membrane</keyword>
<comment type="subcellular location">
    <subcellularLocation>
        <location evidence="1">Cell membrane</location>
        <topology evidence="1">Multi-pass membrane protein</topology>
    </subcellularLocation>
</comment>
<protein>
    <submittedName>
        <fullName evidence="8">Putative oxidoreductase</fullName>
    </submittedName>
</protein>
<sequence>MVRSAGFALLIGRIAVGLVFILHGWRKLMTDGMDVTTANFGKLGFPAPEFMAWFTALVELLGGALFILGVALPLIGVLLAIVSVLGILFVTAKNGFWAGNGGYEYELVLAGTALALGFAGGEVSVGGYYRRRRHPVAA</sequence>
<feature type="transmembrane region" description="Helical" evidence="7">
    <location>
        <begin position="108"/>
        <end position="129"/>
    </location>
</feature>
<keyword evidence="4 7" id="KW-0812">Transmembrane</keyword>
<comment type="similarity">
    <text evidence="2">Belongs to the DoxX family.</text>
</comment>
<keyword evidence="6 7" id="KW-0472">Membrane</keyword>